<keyword evidence="5" id="KW-1185">Reference proteome</keyword>
<dbReference type="EMBL" id="KL367540">
    <property type="protein sequence ID" value="KFD65304.1"/>
    <property type="molecule type" value="Genomic_DNA"/>
</dbReference>
<evidence type="ECO:0000313" key="1">
    <source>
        <dbReference type="EMBL" id="KFD50935.1"/>
    </source>
</evidence>
<dbReference type="Proteomes" id="UP000030758">
    <property type="component" value="Unassembled WGS sequence"/>
</dbReference>
<dbReference type="AlphaFoldDB" id="A0A085MQW5"/>
<evidence type="ECO:0000313" key="3">
    <source>
        <dbReference type="EMBL" id="KFD59614.1"/>
    </source>
</evidence>
<evidence type="ECO:0000313" key="4">
    <source>
        <dbReference type="EMBL" id="KFD65304.1"/>
    </source>
</evidence>
<dbReference type="EMBL" id="KL367799">
    <property type="protein sequence ID" value="KFD59614.1"/>
    <property type="molecule type" value="Genomic_DNA"/>
</dbReference>
<sequence length="178" mass="19281">MAGINLNTLKRYGLKKDISSAILDQSGQTKLQSSSLFRQFVVIAAAAYRSEKISGTQICIALNFGAIAKLRHALGKIVGDAHTTENTLFGRIRRKSRATNVCFPSAQESGGILNVRNRLKLSTSARNRRCARMVILNISRNALKIGQSTLGNHGSACVQTSNSSFYRLAILGGNNQTL</sequence>
<protein>
    <submittedName>
        <fullName evidence="2">Uncharacterized protein</fullName>
    </submittedName>
</protein>
<dbReference type="EMBL" id="KL363246">
    <property type="protein sequence ID" value="KFD50935.1"/>
    <property type="molecule type" value="Genomic_DNA"/>
</dbReference>
<evidence type="ECO:0000313" key="5">
    <source>
        <dbReference type="Proteomes" id="UP000030764"/>
    </source>
</evidence>
<dbReference type="EMBL" id="KL367799">
    <property type="protein sequence ID" value="KFD59611.1"/>
    <property type="molecule type" value="Genomic_DNA"/>
</dbReference>
<reference evidence="2 5" key="1">
    <citation type="journal article" date="2014" name="Nat. Genet.">
        <title>Genome and transcriptome of the porcine whipworm Trichuris suis.</title>
        <authorList>
            <person name="Jex A.R."/>
            <person name="Nejsum P."/>
            <person name="Schwarz E.M."/>
            <person name="Hu L."/>
            <person name="Young N.D."/>
            <person name="Hall R.S."/>
            <person name="Korhonen P.K."/>
            <person name="Liao S."/>
            <person name="Thamsborg S."/>
            <person name="Xia J."/>
            <person name="Xu P."/>
            <person name="Wang S."/>
            <person name="Scheerlinck J.P."/>
            <person name="Hofmann A."/>
            <person name="Sternberg P.W."/>
            <person name="Wang J."/>
            <person name="Gasser R.B."/>
        </authorList>
    </citation>
    <scope>NUCLEOTIDE SEQUENCE [LARGE SCALE GENOMIC DNA]</scope>
    <source>
        <strain evidence="2">DCEP-RM93F</strain>
        <strain evidence="1">DCEP-RM93M</strain>
    </source>
</reference>
<evidence type="ECO:0000313" key="2">
    <source>
        <dbReference type="EMBL" id="KFD59611.1"/>
    </source>
</evidence>
<dbReference type="Proteomes" id="UP000030764">
    <property type="component" value="Unassembled WGS sequence"/>
</dbReference>
<accession>A0A085MQW5</accession>
<organism evidence="2">
    <name type="scientific">Trichuris suis</name>
    <name type="common">pig whipworm</name>
    <dbReference type="NCBI Taxonomy" id="68888"/>
    <lineage>
        <taxon>Eukaryota</taxon>
        <taxon>Metazoa</taxon>
        <taxon>Ecdysozoa</taxon>
        <taxon>Nematoda</taxon>
        <taxon>Enoplea</taxon>
        <taxon>Dorylaimia</taxon>
        <taxon>Trichinellida</taxon>
        <taxon>Trichuridae</taxon>
        <taxon>Trichuris</taxon>
    </lineage>
</organism>
<proteinExistence type="predicted"/>
<name>A0A085MQW5_9BILA</name>
<gene>
    <name evidence="1" type="ORF">M513_08248</name>
    <name evidence="2" type="ORF">M514_08248</name>
    <name evidence="4" type="ORF">M514_22464</name>
    <name evidence="3" type="ORF">M514_28210</name>
</gene>